<evidence type="ECO:0000256" key="2">
    <source>
        <dbReference type="ARBA" id="ARBA00023315"/>
    </source>
</evidence>
<dbReference type="Pfam" id="PF00583">
    <property type="entry name" value="Acetyltransf_1"/>
    <property type="match status" value="1"/>
</dbReference>
<comment type="caution">
    <text evidence="4">The sequence shown here is derived from an EMBL/GenBank/DDBJ whole genome shotgun (WGS) entry which is preliminary data.</text>
</comment>
<reference evidence="5" key="1">
    <citation type="journal article" date="2019" name="Int. J. Syst. Evol. Microbiol.">
        <title>The Global Catalogue of Microorganisms (GCM) 10K type strain sequencing project: providing services to taxonomists for standard genome sequencing and annotation.</title>
        <authorList>
            <consortium name="The Broad Institute Genomics Platform"/>
            <consortium name="The Broad Institute Genome Sequencing Center for Infectious Disease"/>
            <person name="Wu L."/>
            <person name="Ma J."/>
        </authorList>
    </citation>
    <scope>NUCLEOTIDE SEQUENCE [LARGE SCALE GENOMIC DNA]</scope>
    <source>
        <strain evidence="5">JCM 16021</strain>
    </source>
</reference>
<dbReference type="CDD" id="cd04301">
    <property type="entry name" value="NAT_SF"/>
    <property type="match status" value="1"/>
</dbReference>
<evidence type="ECO:0000313" key="5">
    <source>
        <dbReference type="Proteomes" id="UP001500575"/>
    </source>
</evidence>
<dbReference type="PANTHER" id="PTHR43877">
    <property type="entry name" value="AMINOALKYLPHOSPHONATE N-ACETYLTRANSFERASE-RELATED-RELATED"/>
    <property type="match status" value="1"/>
</dbReference>
<sequence>MTAVMSASQPTVRALRAEDHDAWRELFRGYAAFYEQSDAMLETTWGWLLDPDHEVEGLVAEEGERLIGLAHFRPFSRPLAASVGGYLDDLFVAPDARGSGAADALLEGVREIAQDRGWTVVRWITADDNHRARSKYDQVATRTMWVTYEMPV</sequence>
<dbReference type="Gene3D" id="3.40.630.30">
    <property type="match status" value="1"/>
</dbReference>
<evidence type="ECO:0000256" key="1">
    <source>
        <dbReference type="ARBA" id="ARBA00022679"/>
    </source>
</evidence>
<keyword evidence="1" id="KW-0808">Transferase</keyword>
<evidence type="ECO:0000259" key="3">
    <source>
        <dbReference type="PROSITE" id="PS51186"/>
    </source>
</evidence>
<organism evidence="4 5">
    <name type="scientific">Nocardioides bigeumensis</name>
    <dbReference type="NCBI Taxonomy" id="433657"/>
    <lineage>
        <taxon>Bacteria</taxon>
        <taxon>Bacillati</taxon>
        <taxon>Actinomycetota</taxon>
        <taxon>Actinomycetes</taxon>
        <taxon>Propionibacteriales</taxon>
        <taxon>Nocardioidaceae</taxon>
        <taxon>Nocardioides</taxon>
    </lineage>
</organism>
<dbReference type="PROSITE" id="PS51186">
    <property type="entry name" value="GNAT"/>
    <property type="match status" value="1"/>
</dbReference>
<gene>
    <name evidence="4" type="ORF">GCM10009843_29300</name>
</gene>
<dbReference type="Proteomes" id="UP001500575">
    <property type="component" value="Unassembled WGS sequence"/>
</dbReference>
<dbReference type="EMBL" id="BAAAQQ010000013">
    <property type="protein sequence ID" value="GAA2128637.1"/>
    <property type="molecule type" value="Genomic_DNA"/>
</dbReference>
<name>A0ABP5K8Y2_9ACTN</name>
<feature type="domain" description="N-acetyltransferase" evidence="3">
    <location>
        <begin position="10"/>
        <end position="152"/>
    </location>
</feature>
<dbReference type="SUPFAM" id="SSF55729">
    <property type="entry name" value="Acyl-CoA N-acyltransferases (Nat)"/>
    <property type="match status" value="1"/>
</dbReference>
<dbReference type="InterPro" id="IPR016181">
    <property type="entry name" value="Acyl_CoA_acyltransferase"/>
</dbReference>
<proteinExistence type="predicted"/>
<keyword evidence="5" id="KW-1185">Reference proteome</keyword>
<evidence type="ECO:0000313" key="4">
    <source>
        <dbReference type="EMBL" id="GAA2128637.1"/>
    </source>
</evidence>
<protein>
    <submittedName>
        <fullName evidence="4">GNAT family N-acetyltransferase</fullName>
    </submittedName>
</protein>
<dbReference type="InterPro" id="IPR050832">
    <property type="entry name" value="Bact_Acetyltransf"/>
</dbReference>
<keyword evidence="2" id="KW-0012">Acyltransferase</keyword>
<accession>A0ABP5K8Y2</accession>
<dbReference type="InterPro" id="IPR000182">
    <property type="entry name" value="GNAT_dom"/>
</dbReference>